<dbReference type="EMBL" id="BAAAHP010000069">
    <property type="protein sequence ID" value="GAA0934127.1"/>
    <property type="molecule type" value="Genomic_DNA"/>
</dbReference>
<dbReference type="SUPFAM" id="SSF52091">
    <property type="entry name" value="SpoIIaa-like"/>
    <property type="match status" value="1"/>
</dbReference>
<dbReference type="Proteomes" id="UP001499967">
    <property type="component" value="Unassembled WGS sequence"/>
</dbReference>
<dbReference type="PANTHER" id="PTHR33495:SF2">
    <property type="entry name" value="ANTI-SIGMA FACTOR ANTAGONIST TM_1081-RELATED"/>
    <property type="match status" value="1"/>
</dbReference>
<reference evidence="3 4" key="1">
    <citation type="journal article" date="2019" name="Int. J. Syst. Evol. Microbiol.">
        <title>The Global Catalogue of Microorganisms (GCM) 10K type strain sequencing project: providing services to taxonomists for standard genome sequencing and annotation.</title>
        <authorList>
            <consortium name="The Broad Institute Genomics Platform"/>
            <consortium name="The Broad Institute Genome Sequencing Center for Infectious Disease"/>
            <person name="Wu L."/>
            <person name="Ma J."/>
        </authorList>
    </citation>
    <scope>NUCLEOTIDE SEQUENCE [LARGE SCALE GENOMIC DNA]</scope>
    <source>
        <strain evidence="3 4">JCM 11117</strain>
    </source>
</reference>
<dbReference type="Gene3D" id="3.30.750.24">
    <property type="entry name" value="STAS domain"/>
    <property type="match status" value="1"/>
</dbReference>
<evidence type="ECO:0000313" key="4">
    <source>
        <dbReference type="Proteomes" id="UP001499967"/>
    </source>
</evidence>
<dbReference type="InterPro" id="IPR002645">
    <property type="entry name" value="STAS_dom"/>
</dbReference>
<sequence length="175" mass="18051">MSDFSAHHPSTFSLTVTAADSPTGDTVVVGVTGELDRCTAPVLTACLRRLLGSADGAGVVVDLTQTDFIDVAGLNALLAAGRRASESGRPLGLVGCSPQVVRLVHLAQAVDLFTVVAGREQPTGRVQPAPSRAHTDLPCGSSRTPHALDTPATTRRPRPRAADTSIRGEVGSEHG</sequence>
<name>A0ABN1PX73_9PSEU</name>
<evidence type="ECO:0000313" key="3">
    <source>
        <dbReference type="EMBL" id="GAA0934127.1"/>
    </source>
</evidence>
<evidence type="ECO:0000259" key="2">
    <source>
        <dbReference type="PROSITE" id="PS50801"/>
    </source>
</evidence>
<comment type="caution">
    <text evidence="3">The sequence shown here is derived from an EMBL/GenBank/DDBJ whole genome shotgun (WGS) entry which is preliminary data.</text>
</comment>
<protein>
    <recommendedName>
        <fullName evidence="2">STAS domain-containing protein</fullName>
    </recommendedName>
</protein>
<organism evidence="3 4">
    <name type="scientific">Pseudonocardia zijingensis</name>
    <dbReference type="NCBI Taxonomy" id="153376"/>
    <lineage>
        <taxon>Bacteria</taxon>
        <taxon>Bacillati</taxon>
        <taxon>Actinomycetota</taxon>
        <taxon>Actinomycetes</taxon>
        <taxon>Pseudonocardiales</taxon>
        <taxon>Pseudonocardiaceae</taxon>
        <taxon>Pseudonocardia</taxon>
    </lineage>
</organism>
<dbReference type="CDD" id="cd07043">
    <property type="entry name" value="STAS_anti-anti-sigma_factors"/>
    <property type="match status" value="1"/>
</dbReference>
<proteinExistence type="predicted"/>
<dbReference type="InterPro" id="IPR036513">
    <property type="entry name" value="STAS_dom_sf"/>
</dbReference>
<evidence type="ECO:0000256" key="1">
    <source>
        <dbReference type="SAM" id="MobiDB-lite"/>
    </source>
</evidence>
<dbReference type="PROSITE" id="PS50801">
    <property type="entry name" value="STAS"/>
    <property type="match status" value="1"/>
</dbReference>
<accession>A0ABN1PX73</accession>
<keyword evidence="4" id="KW-1185">Reference proteome</keyword>
<feature type="region of interest" description="Disordered" evidence="1">
    <location>
        <begin position="122"/>
        <end position="175"/>
    </location>
</feature>
<dbReference type="Pfam" id="PF13466">
    <property type="entry name" value="STAS_2"/>
    <property type="match status" value="1"/>
</dbReference>
<dbReference type="PANTHER" id="PTHR33495">
    <property type="entry name" value="ANTI-SIGMA FACTOR ANTAGONIST TM_1081-RELATED-RELATED"/>
    <property type="match status" value="1"/>
</dbReference>
<feature type="domain" description="STAS" evidence="2">
    <location>
        <begin position="25"/>
        <end position="133"/>
    </location>
</feature>
<gene>
    <name evidence="3" type="ORF">GCM10009559_24450</name>
</gene>
<dbReference type="InterPro" id="IPR058548">
    <property type="entry name" value="MlaB-like_STAS"/>
</dbReference>